<organism evidence="1 2">
    <name type="scientific">Rhodovulum sulfidophilum</name>
    <name type="common">Rhodobacter sulfidophilus</name>
    <dbReference type="NCBI Taxonomy" id="35806"/>
    <lineage>
        <taxon>Bacteria</taxon>
        <taxon>Pseudomonadati</taxon>
        <taxon>Pseudomonadota</taxon>
        <taxon>Alphaproteobacteria</taxon>
        <taxon>Rhodobacterales</taxon>
        <taxon>Paracoccaceae</taxon>
        <taxon>Rhodovulum</taxon>
    </lineage>
</organism>
<dbReference type="Pfam" id="PF20086">
    <property type="entry name" value="DUF6478"/>
    <property type="match status" value="1"/>
</dbReference>
<accession>A0ABS1RP12</accession>
<dbReference type="InterPro" id="IPR045514">
    <property type="entry name" value="DUF6478"/>
</dbReference>
<sequence length="264" mass="28689">MPILLKRDSLADRSLADRLLFRPALAAWGRAGGAAERLDIPDLAALPGRAWRLRHRRDRAIHGADARRAAFHAAAATARLPLGSDWGFRPAPFADRVKPCAATDIGTALRLGPQVTLLHDAARAGIAFRQVAKSHGEEGAPFGLALEVSGFDGGFLSVVFELPSRAVEGLRRHHLIRLDAALETEAPVDVFARISIRHGPNLAQLVRAVPPDEARIALDFDLAASDLHGHRADRMWLDLLFDGPGMNRILLSDIVLSRRPRAEA</sequence>
<gene>
    <name evidence="1" type="ORF">JMM60_00960</name>
</gene>
<proteinExistence type="predicted"/>
<protein>
    <submittedName>
        <fullName evidence="1">Uncharacterized protein</fullName>
    </submittedName>
</protein>
<dbReference type="EMBL" id="JAESJJ010000001">
    <property type="protein sequence ID" value="MBL3607373.1"/>
    <property type="molecule type" value="Genomic_DNA"/>
</dbReference>
<evidence type="ECO:0000313" key="2">
    <source>
        <dbReference type="Proteomes" id="UP000604473"/>
    </source>
</evidence>
<comment type="caution">
    <text evidence="1">The sequence shown here is derived from an EMBL/GenBank/DDBJ whole genome shotgun (WGS) entry which is preliminary data.</text>
</comment>
<dbReference type="RefSeq" id="WP_202247025.1">
    <property type="nucleotide sequence ID" value="NZ_JAESJJ010000001.1"/>
</dbReference>
<keyword evidence="2" id="KW-1185">Reference proteome</keyword>
<reference evidence="1 2" key="1">
    <citation type="submission" date="2021-01" db="EMBL/GenBank/DDBJ databases">
        <title>Draft genomes of Rhodovulum sulfidophilum.</title>
        <authorList>
            <person name="Guzman M.S."/>
        </authorList>
    </citation>
    <scope>NUCLEOTIDE SEQUENCE [LARGE SCALE GENOMIC DNA]</scope>
    <source>
        <strain evidence="1 2">AB35</strain>
    </source>
</reference>
<dbReference type="Proteomes" id="UP000604473">
    <property type="component" value="Unassembled WGS sequence"/>
</dbReference>
<name>A0ABS1RP12_RHOSU</name>
<evidence type="ECO:0000313" key="1">
    <source>
        <dbReference type="EMBL" id="MBL3607373.1"/>
    </source>
</evidence>